<organismHost>
    <name type="scientific">Psittaciformes</name>
    <name type="common">parrots and others</name>
    <dbReference type="NCBI Taxonomy" id="9223"/>
</organismHost>
<evidence type="ECO:0000313" key="12">
    <source>
        <dbReference type="EMBL" id="ADB29123.1"/>
    </source>
</evidence>
<dbReference type="EMBL" id="GU015016">
    <property type="protein sequence ID" value="ADB29105.1"/>
    <property type="molecule type" value="Genomic_DNA"/>
</dbReference>
<feature type="compositionally biased region" description="Low complexity" evidence="1">
    <location>
        <begin position="188"/>
        <end position="202"/>
    </location>
</feature>
<dbReference type="EMBL" id="GU015014">
    <property type="protein sequence ID" value="ADB29099.1"/>
    <property type="molecule type" value="Genomic_DNA"/>
</dbReference>
<dbReference type="Proteomes" id="UP000122650">
    <property type="component" value="Segment"/>
</dbReference>
<feature type="compositionally biased region" description="Pro residues" evidence="1">
    <location>
        <begin position="209"/>
        <end position="220"/>
    </location>
</feature>
<dbReference type="EMBL" id="GU015019">
    <property type="protein sequence ID" value="ADB29114.1"/>
    <property type="molecule type" value="Genomic_DNA"/>
</dbReference>
<proteinExistence type="predicted"/>
<evidence type="ECO:0000256" key="1">
    <source>
        <dbReference type="SAM" id="MobiDB-lite"/>
    </source>
</evidence>
<dbReference type="Proteomes" id="UP000099567">
    <property type="component" value="Segment"/>
</dbReference>
<dbReference type="EMBL" id="GU015013">
    <property type="protein sequence ID" value="ADB29096.1"/>
    <property type="molecule type" value="Genomic_DNA"/>
</dbReference>
<evidence type="ECO:0000313" key="14">
    <source>
        <dbReference type="Proteomes" id="UP000099567"/>
    </source>
</evidence>
<evidence type="ECO:0000313" key="6">
    <source>
        <dbReference type="EMBL" id="ADB29105.1"/>
    </source>
</evidence>
<evidence type="ECO:0000313" key="16">
    <source>
        <dbReference type="Proteomes" id="UP000131975"/>
    </source>
</evidence>
<dbReference type="Proteomes" id="UP000140676">
    <property type="component" value="Segment"/>
</dbReference>
<evidence type="ECO:0000313" key="7">
    <source>
        <dbReference type="EMBL" id="ADB29108.1"/>
    </source>
</evidence>
<organismHost>
    <name type="scientific">Gracula</name>
    <dbReference type="NCBI Taxonomy" id="116991"/>
</organismHost>
<evidence type="ECO:0000313" key="13">
    <source>
        <dbReference type="EMBL" id="ADB29126.1"/>
    </source>
</evidence>
<dbReference type="Proteomes" id="UP000139643">
    <property type="component" value="Segment"/>
</dbReference>
<dbReference type="EMBL" id="GU015023">
    <property type="protein sequence ID" value="ADB29126.1"/>
    <property type="molecule type" value="Genomic_DNA"/>
</dbReference>
<name>D2X8A2_BFDV</name>
<dbReference type="EMBL" id="GU015022">
    <property type="protein sequence ID" value="ADB29123.1"/>
    <property type="molecule type" value="Genomic_DNA"/>
</dbReference>
<evidence type="ECO:0000313" key="9">
    <source>
        <dbReference type="EMBL" id="ADB29114.1"/>
    </source>
</evidence>
<protein>
    <submittedName>
        <fullName evidence="2">Uncharacterized protein</fullName>
    </submittedName>
</protein>
<dbReference type="EMBL" id="GU015015">
    <property type="protein sequence ID" value="ADB29102.1"/>
    <property type="molecule type" value="Genomic_DNA"/>
</dbReference>
<evidence type="ECO:0000313" key="4">
    <source>
        <dbReference type="EMBL" id="ADB29099.1"/>
    </source>
</evidence>
<dbReference type="EMBL" id="GU015012">
    <property type="protein sequence ID" value="ADB29093.1"/>
    <property type="molecule type" value="Genomic_DNA"/>
</dbReference>
<dbReference type="Proteomes" id="UP000166738">
    <property type="component" value="Segment"/>
</dbReference>
<organism evidence="2 16">
    <name type="scientific">Beak and feather disease virus</name>
    <name type="common">BFDV</name>
    <dbReference type="NCBI Taxonomy" id="77856"/>
    <lineage>
        <taxon>Viruses</taxon>
        <taxon>Monodnaviria</taxon>
        <taxon>Shotokuvirae</taxon>
        <taxon>Cressdnaviricota</taxon>
        <taxon>Arfiviricetes</taxon>
        <taxon>Cirlivirales</taxon>
        <taxon>Circoviridae</taxon>
        <taxon>Circovirus</taxon>
        <taxon>Circovirus parrot</taxon>
    </lineage>
</organism>
<dbReference type="Proteomes" id="UP000148677">
    <property type="component" value="Segment"/>
</dbReference>
<sequence length="236" mass="24999">MSTSDMGGACIISRYWSVPAHVISRLRSTSSTGHRGVARVDGPMNSLGLNIIKCAVNGGMDMTGKISSLWTTFMGGYLIARCSASATVTHIKCQLRALLWSLPARGSLSRAIRHPRPGTRRTVTRSHCSVDSLVFGGTRRTSWNKSGLISLPTPSIFERLGDVLIKVGVGPKARCRRAGRPAGGFAGPSGPRTRPARRASSVSGGGPRGVPPTRPSVPAPKAPIKIRKAICCLSLY</sequence>
<evidence type="ECO:0000313" key="11">
    <source>
        <dbReference type="EMBL" id="ADB29120.1"/>
    </source>
</evidence>
<dbReference type="Proteomes" id="UP000174444">
    <property type="component" value="Segment"/>
</dbReference>
<dbReference type="EMBL" id="GU015018">
    <property type="protein sequence ID" value="ADB29111.1"/>
    <property type="molecule type" value="Genomic_DNA"/>
</dbReference>
<dbReference type="EMBL" id="GU015017">
    <property type="protein sequence ID" value="ADB29108.1"/>
    <property type="molecule type" value="Genomic_DNA"/>
</dbReference>
<reference evidence="14 15" key="1">
    <citation type="submission" date="2009-09" db="EMBL/GenBank/DDBJ databases">
        <title>Genetic analysis of Beak and feather disease viruses (BFDV) isolated from Psittacines bird in Thailand.</title>
        <authorList>
            <person name="Sariya L."/>
            <person name="Promphiram P."/>
            <person name="Chocharine W."/>
            <person name="Tungsudjai S."/>
            <person name="Phonarkngean R."/>
            <person name="Rattanakorn P."/>
            <person name="Chaichoun K."/>
        </authorList>
    </citation>
    <scope>NUCLEOTIDE SEQUENCE [LARGE SCALE GENOMIC DNA]</scope>
    <source>
        <strain evidence="2">BFDV1</strain>
        <strain evidence="8">BFDV10</strain>
        <strain evidence="9">BFDV11</strain>
        <strain evidence="10">BFDV12</strain>
        <strain evidence="11">BFDV14</strain>
        <strain evidence="12">BFDV15</strain>
        <strain evidence="13">BFDV16</strain>
        <strain evidence="3">BFDV2</strain>
        <strain evidence="4">BFDV3</strain>
        <strain evidence="5">BFDV4</strain>
        <strain evidence="6">BFDV5</strain>
        <strain evidence="7">BFDV9</strain>
    </source>
</reference>
<dbReference type="Proteomes" id="UP000138464">
    <property type="component" value="Segment"/>
</dbReference>
<evidence type="ECO:0000313" key="3">
    <source>
        <dbReference type="EMBL" id="ADB29096.1"/>
    </source>
</evidence>
<dbReference type="Proteomes" id="UP000154423">
    <property type="component" value="Segment"/>
</dbReference>
<evidence type="ECO:0000313" key="2">
    <source>
        <dbReference type="EMBL" id="ADB29093.1"/>
    </source>
</evidence>
<evidence type="ECO:0000313" key="15">
    <source>
        <dbReference type="Proteomes" id="UP000109114"/>
    </source>
</evidence>
<evidence type="ECO:0000313" key="5">
    <source>
        <dbReference type="EMBL" id="ADB29102.1"/>
    </source>
</evidence>
<dbReference type="InterPro" id="IPR007772">
    <property type="entry name" value="BFDV_Orf5"/>
</dbReference>
<evidence type="ECO:0000313" key="8">
    <source>
        <dbReference type="EMBL" id="ADB29111.1"/>
    </source>
</evidence>
<dbReference type="Pfam" id="PF05080">
    <property type="entry name" value="DUF681"/>
    <property type="match status" value="1"/>
</dbReference>
<accession>D2X8A2</accession>
<feature type="region of interest" description="Disordered" evidence="1">
    <location>
        <begin position="178"/>
        <end position="220"/>
    </location>
</feature>
<dbReference type="Proteomes" id="UP000131975">
    <property type="component" value="Segment"/>
</dbReference>
<dbReference type="Proteomes" id="UP000116588">
    <property type="component" value="Segment"/>
</dbReference>
<dbReference type="EMBL" id="GU015021">
    <property type="protein sequence ID" value="ADB29120.1"/>
    <property type="molecule type" value="Genomic_DNA"/>
</dbReference>
<dbReference type="Proteomes" id="UP000109114">
    <property type="component" value="Segment"/>
</dbReference>
<dbReference type="EMBL" id="GU015020">
    <property type="protein sequence ID" value="ADB29117.1"/>
    <property type="molecule type" value="Genomic_DNA"/>
</dbReference>
<evidence type="ECO:0000313" key="10">
    <source>
        <dbReference type="EMBL" id="ADB29117.1"/>
    </source>
</evidence>